<organism evidence="1 2">
    <name type="scientific">Gossypium stocksii</name>
    <dbReference type="NCBI Taxonomy" id="47602"/>
    <lineage>
        <taxon>Eukaryota</taxon>
        <taxon>Viridiplantae</taxon>
        <taxon>Streptophyta</taxon>
        <taxon>Embryophyta</taxon>
        <taxon>Tracheophyta</taxon>
        <taxon>Spermatophyta</taxon>
        <taxon>Magnoliopsida</taxon>
        <taxon>eudicotyledons</taxon>
        <taxon>Gunneridae</taxon>
        <taxon>Pentapetalae</taxon>
        <taxon>rosids</taxon>
        <taxon>malvids</taxon>
        <taxon>Malvales</taxon>
        <taxon>Malvaceae</taxon>
        <taxon>Malvoideae</taxon>
        <taxon>Gossypium</taxon>
    </lineage>
</organism>
<name>A0A9D3VT98_9ROSI</name>
<dbReference type="Proteomes" id="UP000828251">
    <property type="component" value="Unassembled WGS sequence"/>
</dbReference>
<reference evidence="1 2" key="1">
    <citation type="journal article" date="2021" name="Plant Biotechnol. J.">
        <title>Multi-omics assisted identification of the key and species-specific regulatory components of drought-tolerant mechanisms in Gossypium stocksii.</title>
        <authorList>
            <person name="Yu D."/>
            <person name="Ke L."/>
            <person name="Zhang D."/>
            <person name="Wu Y."/>
            <person name="Sun Y."/>
            <person name="Mei J."/>
            <person name="Sun J."/>
            <person name="Sun Y."/>
        </authorList>
    </citation>
    <scope>NUCLEOTIDE SEQUENCE [LARGE SCALE GENOMIC DNA]</scope>
    <source>
        <strain evidence="2">cv. E1</strain>
        <tissue evidence="1">Leaf</tissue>
    </source>
</reference>
<gene>
    <name evidence="1" type="ORF">J1N35_013936</name>
</gene>
<evidence type="ECO:0000313" key="2">
    <source>
        <dbReference type="Proteomes" id="UP000828251"/>
    </source>
</evidence>
<sequence length="53" mass="5978">LVCRTRPHLATTRPCLAHSLAFVSHIAVSSHTAYHTGDHTPVWHQQNSFLAFR</sequence>
<keyword evidence="2" id="KW-1185">Reference proteome</keyword>
<evidence type="ECO:0000313" key="1">
    <source>
        <dbReference type="EMBL" id="KAH1097015.1"/>
    </source>
</evidence>
<protein>
    <submittedName>
        <fullName evidence="1">Uncharacterized protein</fullName>
    </submittedName>
</protein>
<dbReference type="AlphaFoldDB" id="A0A9D3VT98"/>
<accession>A0A9D3VT98</accession>
<proteinExistence type="predicted"/>
<feature type="non-terminal residue" evidence="1">
    <location>
        <position position="1"/>
    </location>
</feature>
<dbReference type="EMBL" id="JAIQCV010000005">
    <property type="protein sequence ID" value="KAH1097015.1"/>
    <property type="molecule type" value="Genomic_DNA"/>
</dbReference>
<comment type="caution">
    <text evidence="1">The sequence shown here is derived from an EMBL/GenBank/DDBJ whole genome shotgun (WGS) entry which is preliminary data.</text>
</comment>